<feature type="transmembrane region" description="Helical" evidence="1">
    <location>
        <begin position="170"/>
        <end position="190"/>
    </location>
</feature>
<reference evidence="2" key="1">
    <citation type="submission" date="2021-06" db="EMBL/GenBank/DDBJ databases">
        <authorList>
            <person name="Kallberg Y."/>
            <person name="Tangrot J."/>
            <person name="Rosling A."/>
        </authorList>
    </citation>
    <scope>NUCLEOTIDE SEQUENCE</scope>
    <source>
        <strain evidence="2">FL966</strain>
    </source>
</reference>
<keyword evidence="1" id="KW-0472">Membrane</keyword>
<feature type="non-terminal residue" evidence="2">
    <location>
        <position position="191"/>
    </location>
</feature>
<gene>
    <name evidence="2" type="ORF">CPELLU_LOCUS16469</name>
</gene>
<dbReference type="AlphaFoldDB" id="A0A9N9JK38"/>
<sequence>NVTDVTDHQNSSKTSTSMISSTLFTDLTNYNMLFHQQYPTLSFFMNPLALNKATIINQENSSLKNKLEISEPVSDDDLISDTNSVSSKTLQKAKDQREKDHIWNKIILEIQSSNSNLKMHSKTSIQQKWESIYQKYQNIKDVIKNTDEEAIQNEWEFFDNIDIYMKNFQVLFHLLLVIQFMELNVLNLIMQ</sequence>
<protein>
    <submittedName>
        <fullName evidence="2">13748_t:CDS:1</fullName>
    </submittedName>
</protein>
<dbReference type="OrthoDB" id="2377626at2759"/>
<dbReference type="EMBL" id="CAJVQA010024470">
    <property type="protein sequence ID" value="CAG8782539.1"/>
    <property type="molecule type" value="Genomic_DNA"/>
</dbReference>
<keyword evidence="3" id="KW-1185">Reference proteome</keyword>
<comment type="caution">
    <text evidence="2">The sequence shown here is derived from an EMBL/GenBank/DDBJ whole genome shotgun (WGS) entry which is preliminary data.</text>
</comment>
<keyword evidence="1" id="KW-1133">Transmembrane helix</keyword>
<organism evidence="2 3">
    <name type="scientific">Cetraspora pellucida</name>
    <dbReference type="NCBI Taxonomy" id="1433469"/>
    <lineage>
        <taxon>Eukaryota</taxon>
        <taxon>Fungi</taxon>
        <taxon>Fungi incertae sedis</taxon>
        <taxon>Mucoromycota</taxon>
        <taxon>Glomeromycotina</taxon>
        <taxon>Glomeromycetes</taxon>
        <taxon>Diversisporales</taxon>
        <taxon>Gigasporaceae</taxon>
        <taxon>Cetraspora</taxon>
    </lineage>
</organism>
<evidence type="ECO:0000313" key="2">
    <source>
        <dbReference type="EMBL" id="CAG8782539.1"/>
    </source>
</evidence>
<proteinExistence type="predicted"/>
<dbReference type="Proteomes" id="UP000789759">
    <property type="component" value="Unassembled WGS sequence"/>
</dbReference>
<evidence type="ECO:0000313" key="3">
    <source>
        <dbReference type="Proteomes" id="UP000789759"/>
    </source>
</evidence>
<accession>A0A9N9JK38</accession>
<keyword evidence="1" id="KW-0812">Transmembrane</keyword>
<evidence type="ECO:0000256" key="1">
    <source>
        <dbReference type="SAM" id="Phobius"/>
    </source>
</evidence>
<name>A0A9N9JK38_9GLOM</name>